<dbReference type="KEGG" id="sted:SPTER_28980"/>
<dbReference type="Proteomes" id="UP000320776">
    <property type="component" value="Chromosome"/>
</dbReference>
<evidence type="ECO:0000313" key="3">
    <source>
        <dbReference type="Proteomes" id="UP000320776"/>
    </source>
</evidence>
<keyword evidence="1" id="KW-1133">Transmembrane helix</keyword>
<name>A0A517DVY0_9FIRM</name>
<dbReference type="AlphaFoldDB" id="A0A517DVY0"/>
<reference evidence="2 3" key="1">
    <citation type="submission" date="2019-02" db="EMBL/GenBank/DDBJ databases">
        <title>Closed genome of Sporomusa termitida DSM 4440.</title>
        <authorList>
            <person name="Poehlein A."/>
            <person name="Daniel R."/>
        </authorList>
    </citation>
    <scope>NUCLEOTIDE SEQUENCE [LARGE SCALE GENOMIC DNA]</scope>
    <source>
        <strain evidence="2 3">DSM 4440</strain>
    </source>
</reference>
<protein>
    <submittedName>
        <fullName evidence="2">Uncharacterized protein</fullName>
    </submittedName>
</protein>
<proteinExistence type="predicted"/>
<feature type="transmembrane region" description="Helical" evidence="1">
    <location>
        <begin position="31"/>
        <end position="52"/>
    </location>
</feature>
<keyword evidence="3" id="KW-1185">Reference proteome</keyword>
<keyword evidence="1" id="KW-0812">Transmembrane</keyword>
<dbReference type="RefSeq" id="WP_170233285.1">
    <property type="nucleotide sequence ID" value="NZ_CP036259.1"/>
</dbReference>
<organism evidence="2 3">
    <name type="scientific">Sporomusa termitida</name>
    <dbReference type="NCBI Taxonomy" id="2377"/>
    <lineage>
        <taxon>Bacteria</taxon>
        <taxon>Bacillati</taxon>
        <taxon>Bacillota</taxon>
        <taxon>Negativicutes</taxon>
        <taxon>Selenomonadales</taxon>
        <taxon>Sporomusaceae</taxon>
        <taxon>Sporomusa</taxon>
    </lineage>
</organism>
<evidence type="ECO:0000256" key="1">
    <source>
        <dbReference type="SAM" id="Phobius"/>
    </source>
</evidence>
<dbReference type="EMBL" id="CP036259">
    <property type="protein sequence ID" value="QDR81512.1"/>
    <property type="molecule type" value="Genomic_DNA"/>
</dbReference>
<accession>A0A517DVY0</accession>
<sequence length="54" mass="5716">MTDIAFLIVAILAGIHSGSYALYEHKQGNRFGAGGVILLALASTGVFLYRIFTG</sequence>
<keyword evidence="1" id="KW-0472">Membrane</keyword>
<gene>
    <name evidence="2" type="ORF">SPTER_28980</name>
</gene>
<evidence type="ECO:0000313" key="2">
    <source>
        <dbReference type="EMBL" id="QDR81512.1"/>
    </source>
</evidence>